<name>M5EN88_9HYPH</name>
<reference evidence="1 2" key="1">
    <citation type="submission" date="2013-02" db="EMBL/GenBank/DDBJ databases">
        <authorList>
            <person name="Genoscope - CEA"/>
        </authorList>
    </citation>
    <scope>NUCLEOTIDE SEQUENCE [LARGE SCALE GENOMIC DNA]</scope>
    <source>
        <strain evidence="1 2">STM 2683</strain>
    </source>
</reference>
<evidence type="ECO:0000313" key="1">
    <source>
        <dbReference type="EMBL" id="CCV06209.1"/>
    </source>
</evidence>
<dbReference type="Proteomes" id="UP000012062">
    <property type="component" value="Unassembled WGS sequence"/>
</dbReference>
<evidence type="ECO:0000313" key="2">
    <source>
        <dbReference type="Proteomes" id="UP000012062"/>
    </source>
</evidence>
<dbReference type="EMBL" id="CAUM01000095">
    <property type="protein sequence ID" value="CCV06209.1"/>
    <property type="molecule type" value="Genomic_DNA"/>
</dbReference>
<proteinExistence type="predicted"/>
<dbReference type="AlphaFoldDB" id="M5EN88"/>
<protein>
    <submittedName>
        <fullName evidence="1">Uncharacterized protein</fullName>
    </submittedName>
</protein>
<comment type="caution">
    <text evidence="1">The sequence shown here is derived from an EMBL/GenBank/DDBJ whole genome shotgun (WGS) entry which is preliminary data.</text>
</comment>
<accession>M5EN88</accession>
<organism evidence="1 2">
    <name type="scientific">Mesorhizobium metallidurans STM 2683</name>
    <dbReference type="NCBI Taxonomy" id="1297569"/>
    <lineage>
        <taxon>Bacteria</taxon>
        <taxon>Pseudomonadati</taxon>
        <taxon>Pseudomonadota</taxon>
        <taxon>Alphaproteobacteria</taxon>
        <taxon>Hyphomicrobiales</taxon>
        <taxon>Phyllobacteriaceae</taxon>
        <taxon>Mesorhizobium</taxon>
    </lineage>
</organism>
<sequence>MPPPPHDNNDFPTKALIFGTGVAVGGVLNNN</sequence>
<gene>
    <name evidence="1" type="ORF">MESS2_30010</name>
</gene>
<keyword evidence="2" id="KW-1185">Reference proteome</keyword>